<feature type="domain" description="Integrase catalytic" evidence="3">
    <location>
        <begin position="180"/>
        <end position="339"/>
    </location>
</feature>
<reference evidence="4 5" key="1">
    <citation type="journal article" date="2019" name="Proc. Natl. Acad. Sci. U.S.A.">
        <title>Regulatory changes in pterin and carotenoid genes underlie balanced color polymorphisms in the wall lizard.</title>
        <authorList>
            <person name="Andrade P."/>
            <person name="Pinho C."/>
            <person name="Perez I de Lanuza G."/>
            <person name="Afonso S."/>
            <person name="Brejcha J."/>
            <person name="Rubin C.J."/>
            <person name="Wallerman O."/>
            <person name="Pereira P."/>
            <person name="Sabatino S.J."/>
            <person name="Bellati A."/>
            <person name="Pellitteri-Rosa D."/>
            <person name="Bosakova Z."/>
            <person name="Bunikis I."/>
            <person name="Carretero M.A."/>
            <person name="Feiner N."/>
            <person name="Marsik P."/>
            <person name="Pauperio F."/>
            <person name="Salvi D."/>
            <person name="Soler L."/>
            <person name="While G.M."/>
            <person name="Uller T."/>
            <person name="Font E."/>
            <person name="Andersson L."/>
            <person name="Carneiro M."/>
        </authorList>
    </citation>
    <scope>NUCLEOTIDE SEQUENCE</scope>
</reference>
<accession>A0A670I6J2</accession>
<evidence type="ECO:0000256" key="1">
    <source>
        <dbReference type="ARBA" id="ARBA00039658"/>
    </source>
</evidence>
<organism evidence="4 5">
    <name type="scientific">Podarcis muralis</name>
    <name type="common">Wall lizard</name>
    <name type="synonym">Lacerta muralis</name>
    <dbReference type="NCBI Taxonomy" id="64176"/>
    <lineage>
        <taxon>Eukaryota</taxon>
        <taxon>Metazoa</taxon>
        <taxon>Chordata</taxon>
        <taxon>Craniata</taxon>
        <taxon>Vertebrata</taxon>
        <taxon>Euteleostomi</taxon>
        <taxon>Lepidosauria</taxon>
        <taxon>Squamata</taxon>
        <taxon>Bifurcata</taxon>
        <taxon>Unidentata</taxon>
        <taxon>Episquamata</taxon>
        <taxon>Laterata</taxon>
        <taxon>Lacertibaenia</taxon>
        <taxon>Lacertidae</taxon>
        <taxon>Podarcis</taxon>
    </lineage>
</organism>
<dbReference type="InterPro" id="IPR043128">
    <property type="entry name" value="Rev_trsase/Diguanyl_cyclase"/>
</dbReference>
<dbReference type="GO" id="GO:0015074">
    <property type="term" value="P:DNA integration"/>
    <property type="evidence" value="ECO:0007669"/>
    <property type="project" value="InterPro"/>
</dbReference>
<reference evidence="4" key="3">
    <citation type="submission" date="2025-09" db="UniProtKB">
        <authorList>
            <consortium name="Ensembl"/>
        </authorList>
    </citation>
    <scope>IDENTIFICATION</scope>
</reference>
<dbReference type="SUPFAM" id="SSF53098">
    <property type="entry name" value="Ribonuclease H-like"/>
    <property type="match status" value="1"/>
</dbReference>
<evidence type="ECO:0000313" key="5">
    <source>
        <dbReference type="Proteomes" id="UP000472272"/>
    </source>
</evidence>
<dbReference type="FunFam" id="3.30.420.10:FF:000032">
    <property type="entry name" value="Retrovirus-related Pol polyprotein from transposon 297-like Protein"/>
    <property type="match status" value="1"/>
</dbReference>
<dbReference type="Proteomes" id="UP000472272">
    <property type="component" value="Chromosome 7"/>
</dbReference>
<evidence type="ECO:0000256" key="2">
    <source>
        <dbReference type="SAM" id="MobiDB-lite"/>
    </source>
</evidence>
<dbReference type="SUPFAM" id="SSF56672">
    <property type="entry name" value="DNA/RNA polymerases"/>
    <property type="match status" value="1"/>
</dbReference>
<dbReference type="Gene3D" id="1.10.340.70">
    <property type="match status" value="1"/>
</dbReference>
<name>A0A670I6J2_PODMU</name>
<dbReference type="PROSITE" id="PS50994">
    <property type="entry name" value="INTEGRASE"/>
    <property type="match status" value="1"/>
</dbReference>
<keyword evidence="5" id="KW-1185">Reference proteome</keyword>
<evidence type="ECO:0000313" key="4">
    <source>
        <dbReference type="Ensembl" id="ENSPMRP00000007351.1"/>
    </source>
</evidence>
<dbReference type="InterPro" id="IPR043502">
    <property type="entry name" value="DNA/RNA_pol_sf"/>
</dbReference>
<feature type="region of interest" description="Disordered" evidence="2">
    <location>
        <begin position="384"/>
        <end position="407"/>
    </location>
</feature>
<dbReference type="Pfam" id="PF17921">
    <property type="entry name" value="Integrase_H2C2"/>
    <property type="match status" value="1"/>
</dbReference>
<feature type="compositionally biased region" description="Basic and acidic residues" evidence="2">
    <location>
        <begin position="384"/>
        <end position="406"/>
    </location>
</feature>
<dbReference type="InterPro" id="IPR001584">
    <property type="entry name" value="Integrase_cat-core"/>
</dbReference>
<dbReference type="OMA" id="KDNTVAN"/>
<dbReference type="InterPro" id="IPR036397">
    <property type="entry name" value="RNaseH_sf"/>
</dbReference>
<dbReference type="AlphaFoldDB" id="A0A670I6J2"/>
<dbReference type="Ensembl" id="ENSPMRT00000007868.1">
    <property type="protein sequence ID" value="ENSPMRP00000007351.1"/>
    <property type="gene ID" value="ENSPMRG00000004981.1"/>
</dbReference>
<proteinExistence type="predicted"/>
<sequence>MDPGKVQAVLEWKAPKTRKDVQRFLGFSNFYRKFIRNFADLTAPIMDCLSSKKKFIWTEIEKRELTELIRQDEFAQTRIRELRETGGDRGGFEEREGLLYYKGAMYVPGEALRERVLKQLHDSPTAGHFGQHKTMLLVTREFWWPRVREDVREYVRGCDRCQRAKGERAAPAGLLEPLPTPGRPWEVVSIDFMTDLPKSRGKTAVMVVVDLLTKMCHFIVCSHAVTAEETAQLFVNHIFRLHGAPSRVISDRGKQFTSRFWRRLMNLLQVEVGFSTVRHPETNGQAERANSILQQYLRCYVNERQNDWVERLALAEFAYNNAEHVSTGMSPFLANYGCHPKAFPGRGEERWSVPAAEQFVEEMEALHQQLKMNLDRAKEVYKRHADKRRREGETIRVGDQVSDPKHGWASKITTSQTIYAQVTPDNHYIANGGKGWGKT</sequence>
<reference evidence="4" key="2">
    <citation type="submission" date="2025-08" db="UniProtKB">
        <authorList>
            <consortium name="Ensembl"/>
        </authorList>
    </citation>
    <scope>IDENTIFICATION</scope>
</reference>
<dbReference type="Pfam" id="PF00665">
    <property type="entry name" value="rve"/>
    <property type="match status" value="1"/>
</dbReference>
<dbReference type="InterPro" id="IPR041588">
    <property type="entry name" value="Integrase_H2C2"/>
</dbReference>
<dbReference type="InterPro" id="IPR050951">
    <property type="entry name" value="Retrovirus_Pol_polyprotein"/>
</dbReference>
<dbReference type="FunFam" id="3.30.70.270:FF:000020">
    <property type="entry name" value="Transposon Tf2-6 polyprotein-like Protein"/>
    <property type="match status" value="1"/>
</dbReference>
<dbReference type="GO" id="GO:0003676">
    <property type="term" value="F:nucleic acid binding"/>
    <property type="evidence" value="ECO:0007669"/>
    <property type="project" value="InterPro"/>
</dbReference>
<dbReference type="InterPro" id="IPR012337">
    <property type="entry name" value="RNaseH-like_sf"/>
</dbReference>
<dbReference type="GeneTree" id="ENSGT00940000163772"/>
<protein>
    <recommendedName>
        <fullName evidence="1">Gypsy retrotransposon integrase-like protein 1</fullName>
    </recommendedName>
</protein>
<dbReference type="FunFam" id="1.10.340.70:FF:000001">
    <property type="entry name" value="Retrovirus-related Pol polyprotein from transposon gypsy-like Protein"/>
    <property type="match status" value="1"/>
</dbReference>
<evidence type="ECO:0000259" key="3">
    <source>
        <dbReference type="PROSITE" id="PS50994"/>
    </source>
</evidence>
<dbReference type="Gene3D" id="3.30.70.270">
    <property type="match status" value="1"/>
</dbReference>
<dbReference type="Gene3D" id="3.30.420.10">
    <property type="entry name" value="Ribonuclease H-like superfamily/Ribonuclease H"/>
    <property type="match status" value="1"/>
</dbReference>
<dbReference type="PANTHER" id="PTHR37984">
    <property type="entry name" value="PROTEIN CBG26694"/>
    <property type="match status" value="1"/>
</dbReference>
<dbReference type="PANTHER" id="PTHR37984:SF15">
    <property type="entry name" value="INTEGRASE CATALYTIC DOMAIN-CONTAINING PROTEIN"/>
    <property type="match status" value="1"/>
</dbReference>